<keyword evidence="2" id="KW-1185">Reference proteome</keyword>
<organism evidence="1 2">
    <name type="scientific">Steroidobacter agaridevorans</name>
    <dbReference type="NCBI Taxonomy" id="2695856"/>
    <lineage>
        <taxon>Bacteria</taxon>
        <taxon>Pseudomonadati</taxon>
        <taxon>Pseudomonadota</taxon>
        <taxon>Gammaproteobacteria</taxon>
        <taxon>Steroidobacterales</taxon>
        <taxon>Steroidobacteraceae</taxon>
        <taxon>Steroidobacter</taxon>
    </lineage>
</organism>
<dbReference type="Proteomes" id="UP000445000">
    <property type="component" value="Unassembled WGS sequence"/>
</dbReference>
<reference evidence="2" key="1">
    <citation type="submission" date="2020-01" db="EMBL/GenBank/DDBJ databases">
        <title>'Steroidobacter agaridevorans' sp. nov., agar-degrading bacteria isolated from rhizosphere soils.</title>
        <authorList>
            <person name="Ikenaga M."/>
            <person name="Kataoka M."/>
            <person name="Murouchi A."/>
            <person name="Katsuragi S."/>
            <person name="Sakai M."/>
        </authorList>
    </citation>
    <scope>NUCLEOTIDE SEQUENCE [LARGE SCALE GENOMIC DNA]</scope>
    <source>
        <strain evidence="2">YU21-B</strain>
    </source>
</reference>
<dbReference type="AlphaFoldDB" id="A0A829YD22"/>
<dbReference type="RefSeq" id="WP_161812207.1">
    <property type="nucleotide sequence ID" value="NZ_BLJN01000002.1"/>
</dbReference>
<name>A0A829YD22_9GAMM</name>
<sequence length="123" mass="13717">MSESNQSQVAVNLTDSLIVARVRGCPTEAVLQKCQAEVLSLVRESGIRKVLYDALEMEPPPVSIPWAQRALDEQLIDVKLRRAIVVPNTKLAFLARLAFGDGDYRVFYEDKLAAMGWLAEENV</sequence>
<gene>
    <name evidence="1" type="ORF">GCM10011487_25360</name>
</gene>
<comment type="caution">
    <text evidence="1">The sequence shown here is derived from an EMBL/GenBank/DDBJ whole genome shotgun (WGS) entry which is preliminary data.</text>
</comment>
<evidence type="ECO:0008006" key="3">
    <source>
        <dbReference type="Google" id="ProtNLM"/>
    </source>
</evidence>
<proteinExistence type="predicted"/>
<dbReference type="EMBL" id="BLJN01000002">
    <property type="protein sequence ID" value="GFE80536.1"/>
    <property type="molecule type" value="Genomic_DNA"/>
</dbReference>
<protein>
    <recommendedName>
        <fullName evidence="3">STAS/SEC14 domain-containing protein</fullName>
    </recommendedName>
</protein>
<evidence type="ECO:0000313" key="2">
    <source>
        <dbReference type="Proteomes" id="UP000445000"/>
    </source>
</evidence>
<accession>A0A829YD22</accession>
<evidence type="ECO:0000313" key="1">
    <source>
        <dbReference type="EMBL" id="GFE80536.1"/>
    </source>
</evidence>